<protein>
    <submittedName>
        <fullName evidence="2">Uncharacterized protein</fullName>
    </submittedName>
</protein>
<gene>
    <name evidence="2" type="ORF">IWZ03DRAFT_419592</name>
</gene>
<evidence type="ECO:0000256" key="1">
    <source>
        <dbReference type="SAM" id="Phobius"/>
    </source>
</evidence>
<feature type="transmembrane region" description="Helical" evidence="1">
    <location>
        <begin position="15"/>
        <end position="33"/>
    </location>
</feature>
<evidence type="ECO:0000313" key="3">
    <source>
        <dbReference type="Proteomes" id="UP001363622"/>
    </source>
</evidence>
<comment type="caution">
    <text evidence="2">The sequence shown here is derived from an EMBL/GenBank/DDBJ whole genome shotgun (WGS) entry which is preliminary data.</text>
</comment>
<keyword evidence="1" id="KW-0472">Membrane</keyword>
<keyword evidence="1" id="KW-0812">Transmembrane</keyword>
<dbReference type="Proteomes" id="UP001363622">
    <property type="component" value="Unassembled WGS sequence"/>
</dbReference>
<organism evidence="2 3">
    <name type="scientific">Phyllosticta citriasiana</name>
    <dbReference type="NCBI Taxonomy" id="595635"/>
    <lineage>
        <taxon>Eukaryota</taxon>
        <taxon>Fungi</taxon>
        <taxon>Dikarya</taxon>
        <taxon>Ascomycota</taxon>
        <taxon>Pezizomycotina</taxon>
        <taxon>Dothideomycetes</taxon>
        <taxon>Dothideomycetes incertae sedis</taxon>
        <taxon>Botryosphaeriales</taxon>
        <taxon>Phyllostictaceae</taxon>
        <taxon>Phyllosticta</taxon>
    </lineage>
</organism>
<sequence>ASARATHEYRQRCKLKCLSFALIAHIFFCLWVYDLPPTSGHGYSDNTPPKPFRNLSPFFSSQFLPRQKTPSASCAYDLPTTPTPINAHFRASLLILLPRRSPPAPRRVSAH</sequence>
<dbReference type="EMBL" id="JBBPHU010000001">
    <property type="protein sequence ID" value="KAK7523537.1"/>
    <property type="molecule type" value="Genomic_DNA"/>
</dbReference>
<accession>A0ABR1KXE6</accession>
<name>A0ABR1KXE6_9PEZI</name>
<keyword evidence="1" id="KW-1133">Transmembrane helix</keyword>
<keyword evidence="3" id="KW-1185">Reference proteome</keyword>
<reference evidence="2 3" key="1">
    <citation type="submission" date="2024-04" db="EMBL/GenBank/DDBJ databases">
        <title>Phyllosticta paracitricarpa is synonymous to the EU quarantine fungus P. citricarpa based on phylogenomic analyses.</title>
        <authorList>
            <consortium name="Lawrence Berkeley National Laboratory"/>
            <person name="Van Ingen-Buijs V.A."/>
            <person name="Van Westerhoven A.C."/>
            <person name="Haridas S."/>
            <person name="Skiadas P."/>
            <person name="Martin F."/>
            <person name="Groenewald J.Z."/>
            <person name="Crous P.W."/>
            <person name="Seidl M.F."/>
        </authorList>
    </citation>
    <scope>NUCLEOTIDE SEQUENCE [LARGE SCALE GENOMIC DNA]</scope>
    <source>
        <strain evidence="2 3">CBS 123371</strain>
    </source>
</reference>
<feature type="non-terminal residue" evidence="2">
    <location>
        <position position="1"/>
    </location>
</feature>
<proteinExistence type="predicted"/>
<evidence type="ECO:0000313" key="2">
    <source>
        <dbReference type="EMBL" id="KAK7523537.1"/>
    </source>
</evidence>